<evidence type="ECO:0008006" key="4">
    <source>
        <dbReference type="Google" id="ProtNLM"/>
    </source>
</evidence>
<feature type="transmembrane region" description="Helical" evidence="1">
    <location>
        <begin position="274"/>
        <end position="298"/>
    </location>
</feature>
<keyword evidence="1" id="KW-0812">Transmembrane</keyword>
<feature type="transmembrane region" description="Helical" evidence="1">
    <location>
        <begin position="422"/>
        <end position="444"/>
    </location>
</feature>
<dbReference type="EMBL" id="JARQWQ010000054">
    <property type="protein sequence ID" value="KAK2556610.1"/>
    <property type="molecule type" value="Genomic_DNA"/>
</dbReference>
<feature type="transmembrane region" description="Helical" evidence="1">
    <location>
        <begin position="208"/>
        <end position="226"/>
    </location>
</feature>
<feature type="transmembrane region" description="Helical" evidence="1">
    <location>
        <begin position="127"/>
        <end position="151"/>
    </location>
</feature>
<evidence type="ECO:0000256" key="1">
    <source>
        <dbReference type="SAM" id="Phobius"/>
    </source>
</evidence>
<reference evidence="2" key="2">
    <citation type="journal article" date="2023" name="Science">
        <title>Genomic signatures of disease resistance in endangered staghorn corals.</title>
        <authorList>
            <person name="Vollmer S.V."/>
            <person name="Selwyn J.D."/>
            <person name="Despard B.A."/>
            <person name="Roesel C.L."/>
        </authorList>
    </citation>
    <scope>NUCLEOTIDE SEQUENCE</scope>
    <source>
        <strain evidence="2">K2</strain>
    </source>
</reference>
<reference evidence="2" key="1">
    <citation type="journal article" date="2023" name="G3 (Bethesda)">
        <title>Whole genome assembly and annotation of the endangered Caribbean coral Acropora cervicornis.</title>
        <authorList>
            <person name="Selwyn J.D."/>
            <person name="Vollmer S.V."/>
        </authorList>
    </citation>
    <scope>NUCLEOTIDE SEQUENCE</scope>
    <source>
        <strain evidence="2">K2</strain>
    </source>
</reference>
<feature type="transmembrane region" description="Helical" evidence="1">
    <location>
        <begin position="310"/>
        <end position="331"/>
    </location>
</feature>
<keyword evidence="1" id="KW-0472">Membrane</keyword>
<gene>
    <name evidence="2" type="ORF">P5673_021157</name>
</gene>
<keyword evidence="3" id="KW-1185">Reference proteome</keyword>
<feature type="transmembrane region" description="Helical" evidence="1">
    <location>
        <begin position="464"/>
        <end position="482"/>
    </location>
</feature>
<organism evidence="2 3">
    <name type="scientific">Acropora cervicornis</name>
    <name type="common">Staghorn coral</name>
    <dbReference type="NCBI Taxonomy" id="6130"/>
    <lineage>
        <taxon>Eukaryota</taxon>
        <taxon>Metazoa</taxon>
        <taxon>Cnidaria</taxon>
        <taxon>Anthozoa</taxon>
        <taxon>Hexacorallia</taxon>
        <taxon>Scleractinia</taxon>
        <taxon>Astrocoeniina</taxon>
        <taxon>Acroporidae</taxon>
        <taxon>Acropora</taxon>
    </lineage>
</organism>
<dbReference type="AlphaFoldDB" id="A0AAD9V0T5"/>
<accession>A0AAD9V0T5</accession>
<keyword evidence="1" id="KW-1133">Transmembrane helix</keyword>
<sequence>MDLHTLIEVFGSIVISFTRSVSETFSPEDPSYSQESLEYIPLENSGLEWYAEPVDQIIYQEYSDKEVTVDDFLPRSCKLTAVILDASSPEASVVEQSESHKSNHERGMYWKELRPSILRTICKSMVFGAWISLVSAFTVGMLFTLISYLIYQTVFNCQFRSKNSIPSKVQWLRVIATVISHFFFYIWYFSILLVLFRPYQLLGVKAKLFLTGVLLYVLDTLSQVIFEGLGITEPFGFNENIIDYSLFLMSELLQIYFLMNHLSPLLRSKRQKGIFFMQLLATSFLPFLMGDITTVFIYPSYIKQSEKGKLIIALFAPLLGVLCKTISRICVQRLWRITHPAHSYVIMAPLYLGSAVISRVLQLELRELKTMVYLGIIHGIAEVIERSTVVVIDHICQRILKRNTFAWGSFRTPRTERITADIAIMSMLYESTAIVSVNGFFHLYQFIYVKNISFWAMLGSFSKLTAILLAIEWIFTSLSLAIEARYQNLAVMAVWSRQWRRHILVAVINVLPIAVWACKDVFEDLHAQSQEPLNQFPCKTPFS</sequence>
<evidence type="ECO:0000313" key="3">
    <source>
        <dbReference type="Proteomes" id="UP001249851"/>
    </source>
</evidence>
<comment type="caution">
    <text evidence="2">The sequence shown here is derived from an EMBL/GenBank/DDBJ whole genome shotgun (WGS) entry which is preliminary data.</text>
</comment>
<proteinExistence type="predicted"/>
<evidence type="ECO:0000313" key="2">
    <source>
        <dbReference type="EMBL" id="KAK2556610.1"/>
    </source>
</evidence>
<protein>
    <recommendedName>
        <fullName evidence="4">Transmembrane protein</fullName>
    </recommendedName>
</protein>
<name>A0AAD9V0T5_ACRCE</name>
<dbReference type="Proteomes" id="UP001249851">
    <property type="component" value="Unassembled WGS sequence"/>
</dbReference>
<feature type="transmembrane region" description="Helical" evidence="1">
    <location>
        <begin position="171"/>
        <end position="196"/>
    </location>
</feature>
<feature type="transmembrane region" description="Helical" evidence="1">
    <location>
        <begin position="241"/>
        <end position="262"/>
    </location>
</feature>
<feature type="transmembrane region" description="Helical" evidence="1">
    <location>
        <begin position="503"/>
        <end position="522"/>
    </location>
</feature>